<proteinExistence type="predicted"/>
<evidence type="ECO:0000259" key="8">
    <source>
        <dbReference type="Pfam" id="PF00535"/>
    </source>
</evidence>
<evidence type="ECO:0000256" key="7">
    <source>
        <dbReference type="SAM" id="Phobius"/>
    </source>
</evidence>
<dbReference type="OrthoDB" id="9807778at2"/>
<evidence type="ECO:0000313" key="9">
    <source>
        <dbReference type="EMBL" id="APC41920.1"/>
    </source>
</evidence>
<dbReference type="GO" id="GO:0016757">
    <property type="term" value="F:glycosyltransferase activity"/>
    <property type="evidence" value="ECO:0007669"/>
    <property type="project" value="UniProtKB-KW"/>
</dbReference>
<evidence type="ECO:0000256" key="4">
    <source>
        <dbReference type="ARBA" id="ARBA00022692"/>
    </source>
</evidence>
<keyword evidence="3 9" id="KW-0808">Transferase</keyword>
<dbReference type="GO" id="GO:0005886">
    <property type="term" value="C:plasma membrane"/>
    <property type="evidence" value="ECO:0007669"/>
    <property type="project" value="TreeGrafter"/>
</dbReference>
<dbReference type="RefSeq" id="WP_071614213.1">
    <property type="nucleotide sequence ID" value="NZ_CP015756.1"/>
</dbReference>
<dbReference type="CDD" id="cd04187">
    <property type="entry name" value="DPM1_like_bac"/>
    <property type="match status" value="1"/>
</dbReference>
<evidence type="ECO:0000256" key="5">
    <source>
        <dbReference type="ARBA" id="ARBA00022989"/>
    </source>
</evidence>
<reference evidence="10" key="1">
    <citation type="journal article" date="2016" name="Front. Microbiol.">
        <title>Complete Genome Sequence of Clostridium estertheticum DSM 8809, a Microbe Identified in Spoiled Vacuum Packed Beef.</title>
        <authorList>
            <person name="Yu Z."/>
            <person name="Gunn L."/>
            <person name="Brennan E."/>
            <person name="Reid R."/>
            <person name="Wall P.G."/>
            <person name="Gaora O.P."/>
            <person name="Hurley D."/>
            <person name="Bolton D."/>
            <person name="Fanning S."/>
        </authorList>
    </citation>
    <scope>NUCLEOTIDE SEQUENCE [LARGE SCALE GENOMIC DNA]</scope>
    <source>
        <strain evidence="10">DSM 8809</strain>
    </source>
</reference>
<evidence type="ECO:0000256" key="1">
    <source>
        <dbReference type="ARBA" id="ARBA00004141"/>
    </source>
</evidence>
<dbReference type="InterPro" id="IPR001173">
    <property type="entry name" value="Glyco_trans_2-like"/>
</dbReference>
<gene>
    <name evidence="9" type="ORF">A7L45_18540</name>
</gene>
<accession>A0A1J0GLV4</accession>
<keyword evidence="4 7" id="KW-0812">Transmembrane</keyword>
<feature type="transmembrane region" description="Helical" evidence="7">
    <location>
        <begin position="218"/>
        <end position="247"/>
    </location>
</feature>
<dbReference type="AlphaFoldDB" id="A0A1J0GLV4"/>
<keyword evidence="6 7" id="KW-0472">Membrane</keyword>
<feature type="domain" description="Glycosyltransferase 2-like" evidence="8">
    <location>
        <begin position="9"/>
        <end position="149"/>
    </location>
</feature>
<evidence type="ECO:0000313" key="10">
    <source>
        <dbReference type="Proteomes" id="UP000182569"/>
    </source>
</evidence>
<evidence type="ECO:0000256" key="3">
    <source>
        <dbReference type="ARBA" id="ARBA00022679"/>
    </source>
</evidence>
<dbReference type="STRING" id="1552.A7L45_18540"/>
<dbReference type="Pfam" id="PF00535">
    <property type="entry name" value="Glycos_transf_2"/>
    <property type="match status" value="1"/>
</dbReference>
<dbReference type="InterPro" id="IPR029044">
    <property type="entry name" value="Nucleotide-diphossugar_trans"/>
</dbReference>
<protein>
    <submittedName>
        <fullName evidence="9">Glycosyl transferase</fullName>
    </submittedName>
</protein>
<dbReference type="Gene3D" id="3.90.550.10">
    <property type="entry name" value="Spore Coat Polysaccharide Biosynthesis Protein SpsA, Chain A"/>
    <property type="match status" value="1"/>
</dbReference>
<evidence type="ECO:0000256" key="6">
    <source>
        <dbReference type="ARBA" id="ARBA00023136"/>
    </source>
</evidence>
<comment type="subcellular location">
    <subcellularLocation>
        <location evidence="1">Membrane</location>
        <topology evidence="1">Multi-pass membrane protein</topology>
    </subcellularLocation>
</comment>
<dbReference type="PANTHER" id="PTHR48090:SF1">
    <property type="entry name" value="PROPHAGE BACTOPRENOL GLUCOSYL TRANSFERASE HOMOLOG"/>
    <property type="match status" value="1"/>
</dbReference>
<name>A0A1J0GLV4_9CLOT</name>
<dbReference type="PANTHER" id="PTHR48090">
    <property type="entry name" value="UNDECAPRENYL-PHOSPHATE 4-DEOXY-4-FORMAMIDO-L-ARABINOSE TRANSFERASE-RELATED"/>
    <property type="match status" value="1"/>
</dbReference>
<sequence>MNQAIIEVSVVIPVWNEAQHLHQTLKTIDKFIRQSTKSFELIIVDDGSTDETWVEIMAVCSEIPQVEGIRLSRNFGKERALCAGLEHAKGQAVIIMDGDLQHPPELIPQMIDYWRSNTAKIVECVKRRRGKESFGYGMGAKLFYWLLQKLTRYDLHGASDYKLLDRQVVEAWAIMPERITFFRGMTAWLGFSRIQIEFDVAPRIEGTTSWKFTTLVRLALHAVVTFTSWPLSFVFIIGMMFFVGSVILGIQTLYMKLMGVAVTGFTTVILLLLSMNSMIMLGIGILGEYIAAIYDEVKGRPRYIVSQRTQNVLSDENICDQ</sequence>
<evidence type="ECO:0000256" key="2">
    <source>
        <dbReference type="ARBA" id="ARBA00022676"/>
    </source>
</evidence>
<dbReference type="KEGG" id="ceu:A7L45_18540"/>
<dbReference type="InterPro" id="IPR050256">
    <property type="entry name" value="Glycosyltransferase_2"/>
</dbReference>
<dbReference type="EMBL" id="CP015756">
    <property type="protein sequence ID" value="APC41920.1"/>
    <property type="molecule type" value="Genomic_DNA"/>
</dbReference>
<keyword evidence="2" id="KW-0328">Glycosyltransferase</keyword>
<dbReference type="Proteomes" id="UP000182569">
    <property type="component" value="Chromosome"/>
</dbReference>
<organism evidence="9 10">
    <name type="scientific">Clostridium estertheticum subsp. estertheticum</name>
    <dbReference type="NCBI Taxonomy" id="1552"/>
    <lineage>
        <taxon>Bacteria</taxon>
        <taxon>Bacillati</taxon>
        <taxon>Bacillota</taxon>
        <taxon>Clostridia</taxon>
        <taxon>Eubacteriales</taxon>
        <taxon>Clostridiaceae</taxon>
        <taxon>Clostridium</taxon>
    </lineage>
</organism>
<dbReference type="SUPFAM" id="SSF53448">
    <property type="entry name" value="Nucleotide-diphospho-sugar transferases"/>
    <property type="match status" value="1"/>
</dbReference>
<keyword evidence="10" id="KW-1185">Reference proteome</keyword>
<keyword evidence="5 7" id="KW-1133">Transmembrane helix</keyword>